<evidence type="ECO:0000256" key="6">
    <source>
        <dbReference type="ARBA" id="ARBA00023295"/>
    </source>
</evidence>
<dbReference type="Pfam" id="PF00251">
    <property type="entry name" value="Glyco_hydro_32N"/>
    <property type="match status" value="1"/>
</dbReference>
<dbReference type="InterPro" id="IPR013320">
    <property type="entry name" value="ConA-like_dom_sf"/>
</dbReference>
<dbReference type="GO" id="GO:0004564">
    <property type="term" value="F:beta-fructofuranosidase activity"/>
    <property type="evidence" value="ECO:0007669"/>
    <property type="project" value="UniProtKB-EC"/>
</dbReference>
<dbReference type="Gene3D" id="2.60.120.200">
    <property type="match status" value="1"/>
</dbReference>
<evidence type="ECO:0000256" key="2">
    <source>
        <dbReference type="ARBA" id="ARBA00012758"/>
    </source>
</evidence>
<feature type="signal peptide" evidence="7">
    <location>
        <begin position="1"/>
        <end position="33"/>
    </location>
</feature>
<dbReference type="Gene3D" id="2.115.10.20">
    <property type="entry name" value="Glycosyl hydrolase domain, family 43"/>
    <property type="match status" value="1"/>
</dbReference>
<dbReference type="InterPro" id="IPR006558">
    <property type="entry name" value="LamG-like"/>
</dbReference>
<evidence type="ECO:0000256" key="1">
    <source>
        <dbReference type="ARBA" id="ARBA00009902"/>
    </source>
</evidence>
<dbReference type="PANTHER" id="PTHR43101:SF1">
    <property type="entry name" value="BETA-FRUCTOSIDASE"/>
    <property type="match status" value="1"/>
</dbReference>
<evidence type="ECO:0000259" key="8">
    <source>
        <dbReference type="SMART" id="SM00560"/>
    </source>
</evidence>
<dbReference type="EC" id="3.2.1.26" evidence="2"/>
<comment type="caution">
    <text evidence="9">The sequence shown here is derived from an EMBL/GenBank/DDBJ whole genome shotgun (WGS) entry which is preliminary data.</text>
</comment>
<keyword evidence="10" id="KW-1185">Reference proteome</keyword>
<keyword evidence="5" id="KW-1015">Disulfide bond</keyword>
<dbReference type="SUPFAM" id="SSF49899">
    <property type="entry name" value="Concanavalin A-like lectins/glucanases"/>
    <property type="match status" value="2"/>
</dbReference>
<protein>
    <recommendedName>
        <fullName evidence="2">beta-fructofuranosidase</fullName>
        <ecNumber evidence="2">3.2.1.26</ecNumber>
    </recommendedName>
</protein>
<comment type="similarity">
    <text evidence="1">Belongs to the glycosyl hydrolase 32 family.</text>
</comment>
<dbReference type="SUPFAM" id="SSF82171">
    <property type="entry name" value="DPP6 N-terminal domain-like"/>
    <property type="match status" value="1"/>
</dbReference>
<keyword evidence="9" id="KW-0808">Transferase</keyword>
<keyword evidence="3 7" id="KW-0732">Signal</keyword>
<keyword evidence="6" id="KW-0326">Glycosidase</keyword>
<evidence type="ECO:0000313" key="9">
    <source>
        <dbReference type="EMBL" id="TQE93921.1"/>
    </source>
</evidence>
<dbReference type="CDD" id="cd08996">
    <property type="entry name" value="GH32_FFase"/>
    <property type="match status" value="1"/>
</dbReference>
<dbReference type="Gene3D" id="2.60.120.260">
    <property type="entry name" value="Galactose-binding domain-like"/>
    <property type="match status" value="3"/>
</dbReference>
<dbReference type="Proteomes" id="UP000317371">
    <property type="component" value="Unassembled WGS sequence"/>
</dbReference>
<reference evidence="9 10" key="1">
    <citation type="submission" date="2019-06" db="EMBL/GenBank/DDBJ databases">
        <title>Genome sequence of Litorilinea aerophila BAA-2444.</title>
        <authorList>
            <person name="Maclea K.S."/>
            <person name="Maurais E.G."/>
            <person name="Iannazzi L.C."/>
        </authorList>
    </citation>
    <scope>NUCLEOTIDE SEQUENCE [LARGE SCALE GENOMIC DNA]</scope>
    <source>
        <strain evidence="9 10">ATCC BAA-2444</strain>
    </source>
</reference>
<dbReference type="InterPro" id="IPR023296">
    <property type="entry name" value="Glyco_hydro_beta-prop_sf"/>
</dbReference>
<dbReference type="Gene3D" id="2.60.120.560">
    <property type="entry name" value="Exo-inulinase, domain 1"/>
    <property type="match status" value="1"/>
</dbReference>
<dbReference type="PANTHER" id="PTHR43101">
    <property type="entry name" value="BETA-FRUCTOSIDASE"/>
    <property type="match status" value="1"/>
</dbReference>
<dbReference type="GO" id="GO:0016740">
    <property type="term" value="F:transferase activity"/>
    <property type="evidence" value="ECO:0007669"/>
    <property type="project" value="UniProtKB-KW"/>
</dbReference>
<evidence type="ECO:0000256" key="5">
    <source>
        <dbReference type="ARBA" id="ARBA00023157"/>
    </source>
</evidence>
<sequence>MHMQDRKLRWIRALRFSVLLLLLLMLSVVSGFAAGSGDQAETAAAPREIVNPSFETGDLTGWTIVSGTAFSNTHISNASDWGWGCCFNPDGTYFYWGAQNTGDAPTGEMHSSVFTLEGSGRITFLIGGGNDINNLYVALMRASDDKELMRATNVNFADSEAFNLVEWNASAYLGEELYFKVVDNASGGWGHINVDGFRTYIPNDIENPSFETGDLTGWTVITGTAFSDARVTNATDWGWGCCFNPDGTYHFWGAKDGGDAPTGEMRSSTFRLDGTGAISFLIGGGNDINNLYVALVRASDGTELMKATNTAFADSEAYSKVTWDASAHLGEEVYIKVVDNATGGWGHINVDGFDVYEPVVSNEIENPSFETGDLTGWTVITGTAFSDARVTNATDWGWGCCFNPDGTYHFWGAKDGGDAPTGEMRSSTFTLAGTGEVSFLIGGGNDIDNLYVALVRESDGAELMKATNTAFADSEAYTRVTWDASAYLGKNLYFKVVDKATGGWGHINVDGFRTVSVLDIPMTPMYWPFDEGAGSRTTEVISNVTDTIHYVFNDAKFKPDSDPLWKDGIKGKALLFDGYSTWIERPASAIFTPSSKLMIQAWVAPRSYEWGDLSQPSAIVSQYNKKANEGYVLGMYRHGTLGFDVGVGGNWYSVRAEGKDALPLDQWSFVVGVFDGAAGKLQLYRNGELVAETNTPKGLPITPHDGTFAIGRATYPAIINGVFTANMFNGLIDELRITKEISDTAGVRQIYSDTLAALGGSLPLPDTAAQRSRFDGDRYRPQYHFMPPEHWMNEPHAPIFWNGMYHIFYQKNPQGPYWHQIHWGHAISTDMVHWTELPPALRPTAGSVAPDGVWSGSATTDANGNPVLFFTAGDDSKSPNQSTGLATPLAATNPLTSWVMYDQPVTVQTPGLPTPTGEVWFGQFRDPFVWKEVGQDGKPIWYQLVGSGIREQGGGAPIGGTALLYTSTDLYNWTYRGPLFIGDVKSYPATGHVWELPVLLPLGKDSQGIEKHIFLINPWFDGYSPYNVKYVWYWVGRWDATAYKFIPDSPEPKLLDYGEHFTGPSGHVDGQGRTILWTIAQDRRTEQDHYAAGWAHNAGLPVVLSLLPDDTVGIRPIDELHSLRQSQVVSLTNTSLADTNAALLAAHGQLTDTQEILLTLQPGNATRFGVDVRRSQDGREFTRFGFEASSTDRTVTGTFSVDRTWSSLDPDPRKGIHSGPLTLNDDGSFTLHVYVDRSMVEAYANGRKSITTRIYPTLADAVGVHIWANGTVTVTNLSVWNLGSAYGSLVPSVYPPAKKAQVVGEFPNGDFQTCDLTGWTIVSGNPYTNTNVTTRNDWGWGGDFRQAHAWGSQDRCHLWGFNDQNGGDGATGVMRSQTFTLAGDGQIDFLIAGGYDPDNLYVALVRASDQKILFKETGKFYDSYFRAQYERRHWDASAYVGQELYLEVVDNATDGWGHISLDDINIPLPPHQSWLPLVGR</sequence>
<dbReference type="GO" id="GO:0005975">
    <property type="term" value="P:carbohydrate metabolic process"/>
    <property type="evidence" value="ECO:0007669"/>
    <property type="project" value="InterPro"/>
</dbReference>
<proteinExistence type="inferred from homology"/>
<dbReference type="SUPFAM" id="SSF75005">
    <property type="entry name" value="Arabinanase/levansucrase/invertase"/>
    <property type="match status" value="1"/>
</dbReference>
<dbReference type="OrthoDB" id="9759709at2"/>
<feature type="chain" id="PRO_5021969849" description="beta-fructofuranosidase" evidence="7">
    <location>
        <begin position="34"/>
        <end position="1480"/>
    </location>
</feature>
<evidence type="ECO:0000256" key="7">
    <source>
        <dbReference type="SAM" id="SignalP"/>
    </source>
</evidence>
<dbReference type="SMART" id="SM00640">
    <property type="entry name" value="Glyco_32"/>
    <property type="match status" value="1"/>
</dbReference>
<dbReference type="InterPro" id="IPR013189">
    <property type="entry name" value="Glyco_hydro_32_C"/>
</dbReference>
<keyword evidence="4" id="KW-0378">Hydrolase</keyword>
<organism evidence="9 10">
    <name type="scientific">Litorilinea aerophila</name>
    <dbReference type="NCBI Taxonomy" id="1204385"/>
    <lineage>
        <taxon>Bacteria</taxon>
        <taxon>Bacillati</taxon>
        <taxon>Chloroflexota</taxon>
        <taxon>Caldilineae</taxon>
        <taxon>Caldilineales</taxon>
        <taxon>Caldilineaceae</taxon>
        <taxon>Litorilinea</taxon>
    </lineage>
</organism>
<evidence type="ECO:0000313" key="10">
    <source>
        <dbReference type="Proteomes" id="UP000317371"/>
    </source>
</evidence>
<accession>A0A540VAZ4</accession>
<dbReference type="InterPro" id="IPR013148">
    <property type="entry name" value="Glyco_hydro_32_N"/>
</dbReference>
<name>A0A540VAZ4_9CHLR</name>
<dbReference type="EMBL" id="VIGC01000030">
    <property type="protein sequence ID" value="TQE93921.1"/>
    <property type="molecule type" value="Genomic_DNA"/>
</dbReference>
<dbReference type="Pfam" id="PF08244">
    <property type="entry name" value="Glyco_hydro_32C"/>
    <property type="match status" value="1"/>
</dbReference>
<evidence type="ECO:0000256" key="4">
    <source>
        <dbReference type="ARBA" id="ARBA00022801"/>
    </source>
</evidence>
<evidence type="ECO:0000256" key="3">
    <source>
        <dbReference type="ARBA" id="ARBA00022729"/>
    </source>
</evidence>
<dbReference type="InterPro" id="IPR051214">
    <property type="entry name" value="GH32_Enzymes"/>
</dbReference>
<gene>
    <name evidence="9" type="ORF">FKZ61_18865</name>
</gene>
<dbReference type="InParanoid" id="A0A540VAZ4"/>
<dbReference type="SMART" id="SM00560">
    <property type="entry name" value="LamGL"/>
    <property type="match status" value="1"/>
</dbReference>
<feature type="domain" description="LamG-like jellyroll fold" evidence="8">
    <location>
        <begin position="595"/>
        <end position="744"/>
    </location>
</feature>
<dbReference type="InterPro" id="IPR001362">
    <property type="entry name" value="Glyco_hydro_32"/>
</dbReference>